<organism evidence="2 3">
    <name type="scientific">Streptomyces spongiae</name>
    <dbReference type="NCBI Taxonomy" id="565072"/>
    <lineage>
        <taxon>Bacteria</taxon>
        <taxon>Bacillati</taxon>
        <taxon>Actinomycetota</taxon>
        <taxon>Actinomycetes</taxon>
        <taxon>Kitasatosporales</taxon>
        <taxon>Streptomycetaceae</taxon>
        <taxon>Streptomyces</taxon>
    </lineage>
</organism>
<dbReference type="OrthoDB" id="9760056at2"/>
<dbReference type="CDD" id="cd04081">
    <property type="entry name" value="CBM35_galactosidase-like"/>
    <property type="match status" value="1"/>
</dbReference>
<protein>
    <submittedName>
        <fullName evidence="2">Cellulosome protein</fullName>
    </submittedName>
</protein>
<feature type="domain" description="CBM6" evidence="1">
    <location>
        <begin position="450"/>
        <end position="578"/>
    </location>
</feature>
<keyword evidence="3" id="KW-1185">Reference proteome</keyword>
<dbReference type="EMBL" id="VJZC01000060">
    <property type="protein sequence ID" value="MPY57841.1"/>
    <property type="molecule type" value="Genomic_DNA"/>
</dbReference>
<dbReference type="Proteomes" id="UP000400924">
    <property type="component" value="Unassembled WGS sequence"/>
</dbReference>
<dbReference type="InterPro" id="IPR005084">
    <property type="entry name" value="CBM6"/>
</dbReference>
<dbReference type="PROSITE" id="PS51175">
    <property type="entry name" value="CBM6"/>
    <property type="match status" value="2"/>
</dbReference>
<dbReference type="SUPFAM" id="SSF49785">
    <property type="entry name" value="Galactose-binding domain-like"/>
    <property type="match status" value="2"/>
</dbReference>
<dbReference type="InterPro" id="IPR008979">
    <property type="entry name" value="Galactose-bd-like_sf"/>
</dbReference>
<dbReference type="GO" id="GO:0030246">
    <property type="term" value="F:carbohydrate binding"/>
    <property type="evidence" value="ECO:0007669"/>
    <property type="project" value="InterPro"/>
</dbReference>
<comment type="caution">
    <text evidence="2">The sequence shown here is derived from an EMBL/GenBank/DDBJ whole genome shotgun (WGS) entry which is preliminary data.</text>
</comment>
<dbReference type="Pfam" id="PF16990">
    <property type="entry name" value="CBM_35"/>
    <property type="match status" value="1"/>
</dbReference>
<sequence>MAGTLPAAGPAAAASPTLGFARAGGAPIPQRLTVDLAASEGKVMLGANGALYGLSDDGVPSDAALEPLKITSISQKPEGGAQHPNGDALTVSKSFFRNGGGEINVMMQDIYAKWPYEDLGIDDYLPKVDKIVKEVAADPNSDRFVYIPFNEPDQIWYKLGVEDQAQYEANRDRFFKDWKTVYQRIRAIDPDARIAGPNEAGYHTRLLKDFLAFAKRENVLPQVMTWHELGSGSLRDFQAHYDNYRSLEREAGISPLKINIDEYANRRDLSVPGQLVQWVSMFERNKVYANQAYWDAAGNMDGNVVRSNIPNGGWWFFRWYAGLTGDTVKVTPPQANTIDTLQGLASLDTSRRQAQVLLGGSAGDTDVVVGNVSRSVFGRTVTATVAEAAWSGYEGQHATPRVLARTKVKVADDGTVTVPLRGMHKMSAYRVVLTPGGSGTPSAASVPWSASYEAEDAAITDGKVYTQGTVSNANGYAASGTKDVGSLNTATSKVDFTVTVPKDGTYDLAILYGNQSGTPATQKLSVDGDDPVTVTYPSTENWTYRARKDVTVELKAGSHLLTLAKGDAEVTLDRVDLTARTGAPSASYEATLADISGRPSYDYSSSAGAGTGALVLRSGDKAVFDVYAPRDGYYTVMPRATAPVKLGLHGETVTAAPGKPLRLYLVAGNNRLAVTAPHAAVRTLDVSGDGSTSGTLSYEGASATLAGGAKLVDSAHASAGSYIGWLGNSAASTAEFTVDAPRSGRYVLVVHYGHNDRRDNGHAYNTDIMSRTADITVGTGAPKKVTFKNTWSWDDYWTVGVPVDLKKGSNKVTFGNETAWAPNIDRIELGRVIG</sequence>
<feature type="domain" description="CBM6" evidence="1">
    <location>
        <begin position="696"/>
        <end position="830"/>
    </location>
</feature>
<dbReference type="InterPro" id="IPR017853">
    <property type="entry name" value="GH"/>
</dbReference>
<dbReference type="RefSeq" id="WP_152771432.1">
    <property type="nucleotide sequence ID" value="NZ_VJZC01000060.1"/>
</dbReference>
<dbReference type="SUPFAM" id="SSF51445">
    <property type="entry name" value="(Trans)glycosidases"/>
    <property type="match status" value="1"/>
</dbReference>
<evidence type="ECO:0000259" key="1">
    <source>
        <dbReference type="PROSITE" id="PS51175"/>
    </source>
</evidence>
<name>A0A5N8XED9_9ACTN</name>
<evidence type="ECO:0000313" key="2">
    <source>
        <dbReference type="EMBL" id="MPY57841.1"/>
    </source>
</evidence>
<dbReference type="Gene3D" id="3.20.20.80">
    <property type="entry name" value="Glycosidases"/>
    <property type="match status" value="1"/>
</dbReference>
<reference evidence="2 3" key="1">
    <citation type="submission" date="2019-07" db="EMBL/GenBank/DDBJ databases">
        <title>New species of Amycolatopsis and Streptomyces.</title>
        <authorList>
            <person name="Duangmal K."/>
            <person name="Teo W.F.A."/>
            <person name="Lipun K."/>
        </authorList>
    </citation>
    <scope>NUCLEOTIDE SEQUENCE [LARGE SCALE GENOMIC DNA]</scope>
    <source>
        <strain evidence="2 3">NBRC 106415</strain>
    </source>
</reference>
<gene>
    <name evidence="2" type="ORF">FNH08_11885</name>
</gene>
<dbReference type="AlphaFoldDB" id="A0A5N8XED9"/>
<proteinExistence type="predicted"/>
<dbReference type="Gene3D" id="2.60.120.260">
    <property type="entry name" value="Galactose-binding domain-like"/>
    <property type="match status" value="2"/>
</dbReference>
<evidence type="ECO:0000313" key="3">
    <source>
        <dbReference type="Proteomes" id="UP000400924"/>
    </source>
</evidence>
<accession>A0A5N8XED9</accession>